<evidence type="ECO:0000313" key="3">
    <source>
        <dbReference type="Proteomes" id="UP000615755"/>
    </source>
</evidence>
<keyword evidence="3" id="KW-1185">Reference proteome</keyword>
<evidence type="ECO:0000256" key="1">
    <source>
        <dbReference type="SAM" id="SignalP"/>
    </source>
</evidence>
<accession>A0ABR9EBH9</accession>
<feature type="chain" id="PRO_5047288593" description="PepSY domain-containing protein" evidence="1">
    <location>
        <begin position="22"/>
        <end position="80"/>
    </location>
</feature>
<dbReference type="EMBL" id="AQGV01000012">
    <property type="protein sequence ID" value="MBE0368341.1"/>
    <property type="molecule type" value="Genomic_DNA"/>
</dbReference>
<organism evidence="2 3">
    <name type="scientific">Pseudoalteromonas aurantia 208</name>
    <dbReference type="NCBI Taxonomy" id="1314867"/>
    <lineage>
        <taxon>Bacteria</taxon>
        <taxon>Pseudomonadati</taxon>
        <taxon>Pseudomonadota</taxon>
        <taxon>Gammaproteobacteria</taxon>
        <taxon>Alteromonadales</taxon>
        <taxon>Pseudoalteromonadaceae</taxon>
        <taxon>Pseudoalteromonas</taxon>
    </lineage>
</organism>
<name>A0ABR9EBH9_9GAMM</name>
<feature type="signal peptide" evidence="1">
    <location>
        <begin position="1"/>
        <end position="21"/>
    </location>
</feature>
<evidence type="ECO:0008006" key="4">
    <source>
        <dbReference type="Google" id="ProtNLM"/>
    </source>
</evidence>
<dbReference type="Proteomes" id="UP000615755">
    <property type="component" value="Unassembled WGS sequence"/>
</dbReference>
<proteinExistence type="predicted"/>
<sequence>MRLIVCLFLSGLLLLSSNASSAEKQTITKKQAVELALADFSGRTLKITEQGDYFIVRILQSNGRIVDLKVNKVTGEVKKD</sequence>
<comment type="caution">
    <text evidence="2">The sequence shown here is derived from an EMBL/GenBank/DDBJ whole genome shotgun (WGS) entry which is preliminary data.</text>
</comment>
<dbReference type="RefSeq" id="WP_192507637.1">
    <property type="nucleotide sequence ID" value="NZ_AQGV01000012.1"/>
</dbReference>
<evidence type="ECO:0000313" key="2">
    <source>
        <dbReference type="EMBL" id="MBE0368341.1"/>
    </source>
</evidence>
<protein>
    <recommendedName>
        <fullName evidence="4">PepSY domain-containing protein</fullName>
    </recommendedName>
</protein>
<gene>
    <name evidence="2" type="ORF">PAUR_a1921</name>
</gene>
<reference evidence="2 3" key="1">
    <citation type="submission" date="2015-03" db="EMBL/GenBank/DDBJ databases">
        <title>Genome sequence of Pseudoalteromonas aurantia.</title>
        <authorList>
            <person name="Xie B.-B."/>
            <person name="Rong J.-C."/>
            <person name="Qin Q.-L."/>
            <person name="Zhang Y.-Z."/>
        </authorList>
    </citation>
    <scope>NUCLEOTIDE SEQUENCE [LARGE SCALE GENOMIC DNA]</scope>
    <source>
        <strain evidence="2 3">208</strain>
    </source>
</reference>
<keyword evidence="1" id="KW-0732">Signal</keyword>